<dbReference type="EMBL" id="GL732668">
    <property type="protein sequence ID" value="EFX67782.1"/>
    <property type="molecule type" value="Genomic_DNA"/>
</dbReference>
<keyword evidence="5" id="KW-1185">Reference proteome</keyword>
<dbReference type="InterPro" id="IPR002172">
    <property type="entry name" value="LDrepeatLR_classA_rpt"/>
</dbReference>
<dbReference type="HOGENOM" id="CLU_829655_0_0_1"/>
<dbReference type="KEGG" id="dpx:DAPPUDRAFT_330728"/>
<name>E9HKG2_DAPPU</name>
<dbReference type="InterPro" id="IPR036055">
    <property type="entry name" value="LDL_receptor-like_sf"/>
</dbReference>
<dbReference type="SUPFAM" id="SSF49854">
    <property type="entry name" value="Spermadhesin, CUB domain"/>
    <property type="match status" value="1"/>
</dbReference>
<dbReference type="Gene3D" id="4.10.400.10">
    <property type="entry name" value="Low-density Lipoprotein Receptor"/>
    <property type="match status" value="1"/>
</dbReference>
<evidence type="ECO:0000259" key="3">
    <source>
        <dbReference type="Pfam" id="PF00431"/>
    </source>
</evidence>
<dbReference type="InterPro" id="IPR035914">
    <property type="entry name" value="Sperma_CUB_dom_sf"/>
</dbReference>
<keyword evidence="1" id="KW-1015">Disulfide bond</keyword>
<dbReference type="PANTHER" id="PTHR46908:SF4">
    <property type="entry name" value="TUMOR NECROSIS FACTOR-INDUCIBLE GENE 6 PROTEIN"/>
    <property type="match status" value="1"/>
</dbReference>
<sequence length="335" mass="37575">MRTAEIVIPPKLSGDSSTESLMDRPIVVNSNSLKLNWKDNSGCAPQMTSLNLKVLQDRNEVNAFSMVLPTNPQTCSIEWKPRDKCRKYTFDMSSQYTATWNGSSTSLDIFTKGNKGTKERQCISKEKVCDGNYDCVDGSDEHYDCEYAKSCSELKDTYGSFSSLTIDSDNVFKNAAQKTIVAISVQSNQIIWLSFSMFNTKENHLVKVYDGPYSTSPLLLSQSGSTKPSSIRSSANNLYVEFPSYYDKSYGVSVSHTSMDNMEKPFVPGCGGYVYGDGSVSSPNYLSNNNNDFDECFWFVEARQSAAKRRSHICKEKYRPDRQISSFYGSLYASF</sequence>
<dbReference type="CDD" id="cd00112">
    <property type="entry name" value="LDLa"/>
    <property type="match status" value="1"/>
</dbReference>
<dbReference type="AlphaFoldDB" id="E9HKG2"/>
<reference evidence="4 5" key="1">
    <citation type="journal article" date="2011" name="Science">
        <title>The ecoresponsive genome of Daphnia pulex.</title>
        <authorList>
            <person name="Colbourne J.K."/>
            <person name="Pfrender M.E."/>
            <person name="Gilbert D."/>
            <person name="Thomas W.K."/>
            <person name="Tucker A."/>
            <person name="Oakley T.H."/>
            <person name="Tokishita S."/>
            <person name="Aerts A."/>
            <person name="Arnold G.J."/>
            <person name="Basu M.K."/>
            <person name="Bauer D.J."/>
            <person name="Caceres C.E."/>
            <person name="Carmel L."/>
            <person name="Casola C."/>
            <person name="Choi J.H."/>
            <person name="Detter J.C."/>
            <person name="Dong Q."/>
            <person name="Dusheyko S."/>
            <person name="Eads B.D."/>
            <person name="Frohlich T."/>
            <person name="Geiler-Samerotte K.A."/>
            <person name="Gerlach D."/>
            <person name="Hatcher P."/>
            <person name="Jogdeo S."/>
            <person name="Krijgsveld J."/>
            <person name="Kriventseva E.V."/>
            <person name="Kultz D."/>
            <person name="Laforsch C."/>
            <person name="Lindquist E."/>
            <person name="Lopez J."/>
            <person name="Manak J.R."/>
            <person name="Muller J."/>
            <person name="Pangilinan J."/>
            <person name="Patwardhan R.P."/>
            <person name="Pitluck S."/>
            <person name="Pritham E.J."/>
            <person name="Rechtsteiner A."/>
            <person name="Rho M."/>
            <person name="Rogozin I.B."/>
            <person name="Sakarya O."/>
            <person name="Salamov A."/>
            <person name="Schaack S."/>
            <person name="Shapiro H."/>
            <person name="Shiga Y."/>
            <person name="Skalitzky C."/>
            <person name="Smith Z."/>
            <person name="Souvorov A."/>
            <person name="Sung W."/>
            <person name="Tang Z."/>
            <person name="Tsuchiya D."/>
            <person name="Tu H."/>
            <person name="Vos H."/>
            <person name="Wang M."/>
            <person name="Wolf Y.I."/>
            <person name="Yamagata H."/>
            <person name="Yamada T."/>
            <person name="Ye Y."/>
            <person name="Shaw J.R."/>
            <person name="Andrews J."/>
            <person name="Crease T.J."/>
            <person name="Tang H."/>
            <person name="Lucas S.M."/>
            <person name="Robertson H.M."/>
            <person name="Bork P."/>
            <person name="Koonin E.V."/>
            <person name="Zdobnov E.M."/>
            <person name="Grigoriev I.V."/>
            <person name="Lynch M."/>
            <person name="Boore J.L."/>
        </authorList>
    </citation>
    <scope>NUCLEOTIDE SEQUENCE [LARGE SCALE GENOMIC DNA]</scope>
</reference>
<accession>E9HKG2</accession>
<dbReference type="Pfam" id="PF00057">
    <property type="entry name" value="Ldl_recept_a"/>
    <property type="match status" value="1"/>
</dbReference>
<dbReference type="InterPro" id="IPR000859">
    <property type="entry name" value="CUB_dom"/>
</dbReference>
<gene>
    <name evidence="4" type="ORF">DAPPUDRAFT_330728</name>
</gene>
<dbReference type="SMART" id="SM00192">
    <property type="entry name" value="LDLa"/>
    <property type="match status" value="1"/>
</dbReference>
<comment type="caution">
    <text evidence="2">Lacks conserved residue(s) required for the propagation of feature annotation.</text>
</comment>
<dbReference type="Pfam" id="PF00431">
    <property type="entry name" value="CUB"/>
    <property type="match status" value="1"/>
</dbReference>
<protein>
    <recommendedName>
        <fullName evidence="3">CUB domain-containing protein</fullName>
    </recommendedName>
</protein>
<dbReference type="Proteomes" id="UP000000305">
    <property type="component" value="Unassembled WGS sequence"/>
</dbReference>
<dbReference type="PhylomeDB" id="E9HKG2"/>
<proteinExistence type="predicted"/>
<feature type="domain" description="CUB" evidence="3">
    <location>
        <begin position="154"/>
        <end position="244"/>
    </location>
</feature>
<organism evidence="4 5">
    <name type="scientific">Daphnia pulex</name>
    <name type="common">Water flea</name>
    <dbReference type="NCBI Taxonomy" id="6669"/>
    <lineage>
        <taxon>Eukaryota</taxon>
        <taxon>Metazoa</taxon>
        <taxon>Ecdysozoa</taxon>
        <taxon>Arthropoda</taxon>
        <taxon>Crustacea</taxon>
        <taxon>Branchiopoda</taxon>
        <taxon>Diplostraca</taxon>
        <taxon>Cladocera</taxon>
        <taxon>Anomopoda</taxon>
        <taxon>Daphniidae</taxon>
        <taxon>Daphnia</taxon>
    </lineage>
</organism>
<dbReference type="SUPFAM" id="SSF57424">
    <property type="entry name" value="LDL receptor-like module"/>
    <property type="match status" value="1"/>
</dbReference>
<dbReference type="InterPro" id="IPR052129">
    <property type="entry name" value="Spermadhesin-Link_domain"/>
</dbReference>
<evidence type="ECO:0000313" key="5">
    <source>
        <dbReference type="Proteomes" id="UP000000305"/>
    </source>
</evidence>
<dbReference type="OrthoDB" id="6345439at2759"/>
<dbReference type="PANTHER" id="PTHR46908">
    <property type="entry name" value="CUBILIN-LIKE PROTEIN"/>
    <property type="match status" value="1"/>
</dbReference>
<dbReference type="InParanoid" id="E9HKG2"/>
<dbReference type="Gene3D" id="2.60.120.290">
    <property type="entry name" value="Spermadhesin, CUB domain"/>
    <property type="match status" value="1"/>
</dbReference>
<evidence type="ECO:0000313" key="4">
    <source>
        <dbReference type="EMBL" id="EFX67782.1"/>
    </source>
</evidence>
<evidence type="ECO:0000256" key="2">
    <source>
        <dbReference type="PROSITE-ProRule" id="PRU00124"/>
    </source>
</evidence>
<evidence type="ECO:0000256" key="1">
    <source>
        <dbReference type="ARBA" id="ARBA00023157"/>
    </source>
</evidence>
<dbReference type="PROSITE" id="PS50068">
    <property type="entry name" value="LDLRA_2"/>
    <property type="match status" value="1"/>
</dbReference>